<evidence type="ECO:0000313" key="7">
    <source>
        <dbReference type="Proteomes" id="UP000775872"/>
    </source>
</evidence>
<dbReference type="Proteomes" id="UP000775872">
    <property type="component" value="Unassembled WGS sequence"/>
</dbReference>
<keyword evidence="2 5" id="KW-0812">Transmembrane</keyword>
<keyword evidence="4 5" id="KW-0472">Membrane</keyword>
<evidence type="ECO:0000256" key="4">
    <source>
        <dbReference type="ARBA" id="ARBA00023136"/>
    </source>
</evidence>
<feature type="transmembrane region" description="Helical" evidence="5">
    <location>
        <begin position="41"/>
        <end position="59"/>
    </location>
</feature>
<feature type="transmembrane region" description="Helical" evidence="5">
    <location>
        <begin position="155"/>
        <end position="179"/>
    </location>
</feature>
<dbReference type="EMBL" id="CABFOC020000015">
    <property type="protein sequence ID" value="CAH0046582.1"/>
    <property type="molecule type" value="Genomic_DNA"/>
</dbReference>
<dbReference type="AlphaFoldDB" id="A0A9P0EC18"/>
<evidence type="ECO:0000256" key="1">
    <source>
        <dbReference type="ARBA" id="ARBA00004141"/>
    </source>
</evidence>
<evidence type="ECO:0000256" key="5">
    <source>
        <dbReference type="SAM" id="Phobius"/>
    </source>
</evidence>
<sequence length="286" mass="31434">MAEHAPGKYLYDPSLAAAATFAALFGISTACHLFQLCQSKTWYFIPFFIGSIFEVAGYASRCVNATETPDWSLVPFIIQTLLPLLAPALFAASIYMILGRIIRTLEAEQLSLISTRWLTKIFVFGDVFSFAVQCIGGGILSGADSKNTLERGQNVILVGLGIQILFFACFIAAISLFHVRIIRRPTTTSLGAQVPWRQFILILYFCSILILVRSVFRVAEFAAGQDSVLQKSEVYLYCLDTALMLICSVTFNVWHPSGVVSSRSPKANYTDIELENGQAQGTAPNS</sequence>
<proteinExistence type="predicted"/>
<feature type="transmembrane region" description="Helical" evidence="5">
    <location>
        <begin position="71"/>
        <end position="98"/>
    </location>
</feature>
<feature type="transmembrane region" description="Helical" evidence="5">
    <location>
        <begin position="199"/>
        <end position="219"/>
    </location>
</feature>
<organism evidence="6 7">
    <name type="scientific">Clonostachys solani</name>
    <dbReference type="NCBI Taxonomy" id="160281"/>
    <lineage>
        <taxon>Eukaryota</taxon>
        <taxon>Fungi</taxon>
        <taxon>Dikarya</taxon>
        <taxon>Ascomycota</taxon>
        <taxon>Pezizomycotina</taxon>
        <taxon>Sordariomycetes</taxon>
        <taxon>Hypocreomycetidae</taxon>
        <taxon>Hypocreales</taxon>
        <taxon>Bionectriaceae</taxon>
        <taxon>Clonostachys</taxon>
    </lineage>
</organism>
<dbReference type="PANTHER" id="PTHR31465:SF35">
    <property type="entry name" value="RTA1 DOMAIN PROTEIN-RELATED"/>
    <property type="match status" value="1"/>
</dbReference>
<evidence type="ECO:0000256" key="3">
    <source>
        <dbReference type="ARBA" id="ARBA00022989"/>
    </source>
</evidence>
<comment type="subcellular location">
    <subcellularLocation>
        <location evidence="1">Membrane</location>
        <topology evidence="1">Multi-pass membrane protein</topology>
    </subcellularLocation>
</comment>
<evidence type="ECO:0000256" key="2">
    <source>
        <dbReference type="ARBA" id="ARBA00022692"/>
    </source>
</evidence>
<protein>
    <submittedName>
        <fullName evidence="6">Uncharacterized protein</fullName>
    </submittedName>
</protein>
<dbReference type="InterPro" id="IPR007568">
    <property type="entry name" value="RTA1"/>
</dbReference>
<dbReference type="Pfam" id="PF04479">
    <property type="entry name" value="RTA1"/>
    <property type="match status" value="1"/>
</dbReference>
<feature type="transmembrane region" description="Helical" evidence="5">
    <location>
        <begin position="118"/>
        <end position="143"/>
    </location>
</feature>
<keyword evidence="7" id="KW-1185">Reference proteome</keyword>
<dbReference type="GO" id="GO:0016020">
    <property type="term" value="C:membrane"/>
    <property type="evidence" value="ECO:0007669"/>
    <property type="project" value="UniProtKB-SubCell"/>
</dbReference>
<dbReference type="PANTHER" id="PTHR31465">
    <property type="entry name" value="PROTEIN RTA1-RELATED"/>
    <property type="match status" value="1"/>
</dbReference>
<evidence type="ECO:0000313" key="6">
    <source>
        <dbReference type="EMBL" id="CAH0046582.1"/>
    </source>
</evidence>
<feature type="transmembrane region" description="Helical" evidence="5">
    <location>
        <begin position="15"/>
        <end position="34"/>
    </location>
</feature>
<comment type="caution">
    <text evidence="6">The sequence shown here is derived from an EMBL/GenBank/DDBJ whole genome shotgun (WGS) entry which is preliminary data.</text>
</comment>
<feature type="transmembrane region" description="Helical" evidence="5">
    <location>
        <begin position="234"/>
        <end position="254"/>
    </location>
</feature>
<gene>
    <name evidence="6" type="ORF">CSOL1703_00012815</name>
</gene>
<name>A0A9P0EC18_9HYPO</name>
<reference evidence="7" key="1">
    <citation type="submission" date="2019-06" db="EMBL/GenBank/DDBJ databases">
        <authorList>
            <person name="Broberg M."/>
        </authorList>
    </citation>
    <scope>NUCLEOTIDE SEQUENCE [LARGE SCALE GENOMIC DNA]</scope>
</reference>
<reference evidence="6 7" key="2">
    <citation type="submission" date="2021-10" db="EMBL/GenBank/DDBJ databases">
        <authorList>
            <person name="Piombo E."/>
        </authorList>
    </citation>
    <scope>NUCLEOTIDE SEQUENCE [LARGE SCALE GENOMIC DNA]</scope>
</reference>
<dbReference type="OrthoDB" id="3358017at2759"/>
<keyword evidence="3 5" id="KW-1133">Transmembrane helix</keyword>
<accession>A0A9P0EC18</accession>